<organism evidence="4 5">
    <name type="scientific">Candidatus Chaera renei</name>
    <dbReference type="NCBI Taxonomy" id="2506947"/>
    <lineage>
        <taxon>Bacteria</taxon>
        <taxon>Candidatus Saccharimonadota</taxon>
        <taxon>Candidatus Saccharimonadia</taxon>
        <taxon>Candidatus Saccharimonadales</taxon>
        <taxon>Candidatus Saccharimonadaceae</taxon>
        <taxon>Candidatus Chaera</taxon>
    </lineage>
</organism>
<keyword evidence="3 4" id="KW-0689">Ribosomal protein</keyword>
<keyword evidence="3" id="KW-0687">Ribonucleoprotein</keyword>
<dbReference type="GO" id="GO:0070181">
    <property type="term" value="F:small ribosomal subunit rRNA binding"/>
    <property type="evidence" value="ECO:0007669"/>
    <property type="project" value="TreeGrafter"/>
</dbReference>
<dbReference type="InterPro" id="IPR020814">
    <property type="entry name" value="Ribosomal_S6_plastid/chlpt"/>
</dbReference>
<reference evidence="4" key="1">
    <citation type="submission" date="2019-01" db="EMBL/GenBank/DDBJ databases">
        <title>Genomic signatures and co-occurrence patterns of the ultra-small Saccharimodia (Patescibacteria phylum) suggest a symbiotic lifestyle.</title>
        <authorList>
            <person name="Lemos L."/>
            <person name="Medeiros J."/>
            <person name="Andreote F."/>
            <person name="Fernandes G."/>
            <person name="Varani A."/>
            <person name="Oliveira G."/>
            <person name="Pylro V."/>
        </authorList>
    </citation>
    <scope>NUCLEOTIDE SEQUENCE [LARGE SCALE GENOMIC DNA]</scope>
    <source>
        <strain evidence="4">AMD01</strain>
    </source>
</reference>
<keyword evidence="3" id="KW-0699">rRNA-binding</keyword>
<evidence type="ECO:0000313" key="4">
    <source>
        <dbReference type="EMBL" id="RWZ79476.1"/>
    </source>
</evidence>
<dbReference type="EMBL" id="SCKW01000010">
    <property type="protein sequence ID" value="RWZ79476.1"/>
    <property type="molecule type" value="Genomic_DNA"/>
</dbReference>
<gene>
    <name evidence="3 4" type="primary">rpsF</name>
    <name evidence="4" type="ORF">EOT04_01470</name>
</gene>
<proteinExistence type="inferred from homology"/>
<comment type="similarity">
    <text evidence="1 3">Belongs to the bacterial ribosomal protein bS6 family.</text>
</comment>
<comment type="function">
    <text evidence="3">Binds together with bS18 to 16S ribosomal RNA.</text>
</comment>
<dbReference type="InterPro" id="IPR014717">
    <property type="entry name" value="Transl_elong_EF1B/ribsomal_bS6"/>
</dbReference>
<dbReference type="HAMAP" id="MF_00360">
    <property type="entry name" value="Ribosomal_bS6"/>
    <property type="match status" value="1"/>
</dbReference>
<dbReference type="GO" id="GO:1990904">
    <property type="term" value="C:ribonucleoprotein complex"/>
    <property type="evidence" value="ECO:0007669"/>
    <property type="project" value="UniProtKB-KW"/>
</dbReference>
<evidence type="ECO:0000313" key="5">
    <source>
        <dbReference type="Proteomes" id="UP000289269"/>
    </source>
</evidence>
<evidence type="ECO:0000256" key="1">
    <source>
        <dbReference type="ARBA" id="ARBA00009512"/>
    </source>
</evidence>
<dbReference type="NCBIfam" id="TIGR00166">
    <property type="entry name" value="S6"/>
    <property type="match status" value="1"/>
</dbReference>
<evidence type="ECO:0000256" key="3">
    <source>
        <dbReference type="HAMAP-Rule" id="MF_00360"/>
    </source>
</evidence>
<dbReference type="GO" id="GO:0006412">
    <property type="term" value="P:translation"/>
    <property type="evidence" value="ECO:0007669"/>
    <property type="project" value="UniProtKB-UniRule"/>
</dbReference>
<dbReference type="CDD" id="cd00473">
    <property type="entry name" value="bS6"/>
    <property type="match status" value="1"/>
</dbReference>
<dbReference type="PANTHER" id="PTHR21011:SF1">
    <property type="entry name" value="SMALL RIBOSOMAL SUBUNIT PROTEIN BS6M"/>
    <property type="match status" value="1"/>
</dbReference>
<dbReference type="GO" id="GO:0003735">
    <property type="term" value="F:structural constituent of ribosome"/>
    <property type="evidence" value="ECO:0007669"/>
    <property type="project" value="InterPro"/>
</dbReference>
<dbReference type="Pfam" id="PF01250">
    <property type="entry name" value="Ribosomal_S6"/>
    <property type="match status" value="1"/>
</dbReference>
<dbReference type="PANTHER" id="PTHR21011">
    <property type="entry name" value="MITOCHONDRIAL 28S RIBOSOMAL PROTEIN S6"/>
    <property type="match status" value="1"/>
</dbReference>
<dbReference type="SUPFAM" id="SSF54995">
    <property type="entry name" value="Ribosomal protein S6"/>
    <property type="match status" value="1"/>
</dbReference>
<dbReference type="AlphaFoldDB" id="A0A4Q0AIX7"/>
<dbReference type="GO" id="GO:0005840">
    <property type="term" value="C:ribosome"/>
    <property type="evidence" value="ECO:0007669"/>
    <property type="project" value="UniProtKB-KW"/>
</dbReference>
<dbReference type="InterPro" id="IPR000529">
    <property type="entry name" value="Ribosomal_bS6"/>
</dbReference>
<keyword evidence="5" id="KW-1185">Reference proteome</keyword>
<dbReference type="Proteomes" id="UP000289269">
    <property type="component" value="Unassembled WGS sequence"/>
</dbReference>
<dbReference type="Gene3D" id="3.30.70.60">
    <property type="match status" value="1"/>
</dbReference>
<keyword evidence="3" id="KW-0694">RNA-binding</keyword>
<comment type="caution">
    <text evidence="4">The sequence shown here is derived from an EMBL/GenBank/DDBJ whole genome shotgun (WGS) entry which is preliminary data.</text>
</comment>
<name>A0A4Q0AIX7_9BACT</name>
<accession>A0A4Q0AIX7</accession>
<sequence length="114" mass="12298">MKDYELTVLLHPDVEADQKKPLDKLRALIGEAGGKIIKEEVQGKRRLAYAIGGQTAAVYVYFEVSLPPDGVSKLDTAIKIADEVIRHLIVKVDEKAKAALEAAAKANKGGDGDE</sequence>
<protein>
    <recommendedName>
        <fullName evidence="2 3">Small ribosomal subunit protein bS6</fullName>
    </recommendedName>
</protein>
<evidence type="ECO:0000256" key="2">
    <source>
        <dbReference type="ARBA" id="ARBA00035294"/>
    </source>
</evidence>
<dbReference type="InterPro" id="IPR035980">
    <property type="entry name" value="Ribosomal_bS6_sf"/>
</dbReference>
<dbReference type="GO" id="GO:0005737">
    <property type="term" value="C:cytoplasm"/>
    <property type="evidence" value="ECO:0007669"/>
    <property type="project" value="UniProtKB-ARBA"/>
</dbReference>